<dbReference type="InterPro" id="IPR021109">
    <property type="entry name" value="Peptidase_aspartic_dom_sf"/>
</dbReference>
<name>A0ABQ5I8Z8_9ASTR</name>
<dbReference type="Proteomes" id="UP001151760">
    <property type="component" value="Unassembled WGS sequence"/>
</dbReference>
<accession>A0ABQ5I8Z8</accession>
<dbReference type="PANTHER" id="PTHR33067:SF9">
    <property type="entry name" value="RNA-DIRECTED DNA POLYMERASE"/>
    <property type="match status" value="1"/>
</dbReference>
<dbReference type="CDD" id="cd00303">
    <property type="entry name" value="retropepsin_like"/>
    <property type="match status" value="1"/>
</dbReference>
<organism evidence="1 2">
    <name type="scientific">Tanacetum coccineum</name>
    <dbReference type="NCBI Taxonomy" id="301880"/>
    <lineage>
        <taxon>Eukaryota</taxon>
        <taxon>Viridiplantae</taxon>
        <taxon>Streptophyta</taxon>
        <taxon>Embryophyta</taxon>
        <taxon>Tracheophyta</taxon>
        <taxon>Spermatophyta</taxon>
        <taxon>Magnoliopsida</taxon>
        <taxon>eudicotyledons</taxon>
        <taxon>Gunneridae</taxon>
        <taxon>Pentapetalae</taxon>
        <taxon>asterids</taxon>
        <taxon>campanulids</taxon>
        <taxon>Asterales</taxon>
        <taxon>Asteraceae</taxon>
        <taxon>Asteroideae</taxon>
        <taxon>Anthemideae</taxon>
        <taxon>Anthemidinae</taxon>
        <taxon>Tanacetum</taxon>
    </lineage>
</organism>
<keyword evidence="1" id="KW-0808">Transferase</keyword>
<comment type="caution">
    <text evidence="1">The sequence shown here is derived from an EMBL/GenBank/DDBJ whole genome shotgun (WGS) entry which is preliminary data.</text>
</comment>
<keyword evidence="2" id="KW-1185">Reference proteome</keyword>
<protein>
    <submittedName>
        <fullName evidence="1">Reverse transcriptase domain-containing protein</fullName>
    </submittedName>
</protein>
<reference evidence="1" key="1">
    <citation type="journal article" date="2022" name="Int. J. Mol. Sci.">
        <title>Draft Genome of Tanacetum Coccineum: Genomic Comparison of Closely Related Tanacetum-Family Plants.</title>
        <authorList>
            <person name="Yamashiro T."/>
            <person name="Shiraishi A."/>
            <person name="Nakayama K."/>
            <person name="Satake H."/>
        </authorList>
    </citation>
    <scope>NUCLEOTIDE SEQUENCE</scope>
</reference>
<proteinExistence type="predicted"/>
<dbReference type="EMBL" id="BQNB010020459">
    <property type="protein sequence ID" value="GJT96191.1"/>
    <property type="molecule type" value="Genomic_DNA"/>
</dbReference>
<evidence type="ECO:0000313" key="2">
    <source>
        <dbReference type="Proteomes" id="UP001151760"/>
    </source>
</evidence>
<evidence type="ECO:0000313" key="1">
    <source>
        <dbReference type="EMBL" id="GJT96191.1"/>
    </source>
</evidence>
<keyword evidence="1" id="KW-0548">Nucleotidyltransferase</keyword>
<sequence>MDSNTSIRHLCLGENDRVSLNGKTESEGNWDTSEYHDTADSGYEKEIKSFTFYRMETEEVSEQYITSCFVDGLNACDGEINLEYEKNRISNEFAVKLCLEYEVKNDEKVVRRELLVALRGELYFVKFIINPEKDDVEPGVIFGRSILRLTKGIINFKNGILTIYPDFITFNDDSDDELDVILVSIDVSDLPPLDITDIPPFVYSMGKSARNKKQPLKNYKMSYNGGGPSLTINRPLTREELSREELEKDIYERILILSEKRPIIETLKYSGQHKKLLDSVLLDKLKLDGEVKVEEEVATEEFIRTYTGSNINVMPYRIYEKLGREQVKPVSHKITMLDHSKVKLMGILKDVLCQVGVTTILAKFLLLDIPVDRDVPIIVGRSFLYTCGAISNTIKGTTSTFNGIVHQKFYVANVRNAYGESDSDDEE</sequence>
<keyword evidence="1" id="KW-0695">RNA-directed DNA polymerase</keyword>
<dbReference type="GO" id="GO:0003964">
    <property type="term" value="F:RNA-directed DNA polymerase activity"/>
    <property type="evidence" value="ECO:0007669"/>
    <property type="project" value="UniProtKB-KW"/>
</dbReference>
<dbReference type="PANTHER" id="PTHR33067">
    <property type="entry name" value="RNA-DIRECTED DNA POLYMERASE-RELATED"/>
    <property type="match status" value="1"/>
</dbReference>
<gene>
    <name evidence="1" type="ORF">Tco_1091709</name>
</gene>
<reference evidence="1" key="2">
    <citation type="submission" date="2022-01" db="EMBL/GenBank/DDBJ databases">
        <authorList>
            <person name="Yamashiro T."/>
            <person name="Shiraishi A."/>
            <person name="Satake H."/>
            <person name="Nakayama K."/>
        </authorList>
    </citation>
    <scope>NUCLEOTIDE SEQUENCE</scope>
</reference>
<dbReference type="Gene3D" id="2.40.70.10">
    <property type="entry name" value="Acid Proteases"/>
    <property type="match status" value="1"/>
</dbReference>